<dbReference type="AlphaFoldDB" id="A0AA47NBS4"/>
<gene>
    <name evidence="3" type="primary">POL_2</name>
    <name evidence="3" type="ORF">N1851_000581</name>
</gene>
<dbReference type="Pfam" id="PF17921">
    <property type="entry name" value="Integrase_H2C2"/>
    <property type="match status" value="1"/>
</dbReference>
<keyword evidence="4" id="KW-1185">Reference proteome</keyword>
<dbReference type="InterPro" id="IPR012337">
    <property type="entry name" value="RNaseH-like_sf"/>
</dbReference>
<dbReference type="GO" id="GO:0003676">
    <property type="term" value="F:nucleic acid binding"/>
    <property type="evidence" value="ECO:0007669"/>
    <property type="project" value="InterPro"/>
</dbReference>
<evidence type="ECO:0000256" key="1">
    <source>
        <dbReference type="ARBA" id="ARBA00039658"/>
    </source>
</evidence>
<dbReference type="FunFam" id="1.10.340.70:FF:000001">
    <property type="entry name" value="Retrovirus-related Pol polyprotein from transposon gypsy-like Protein"/>
    <property type="match status" value="1"/>
</dbReference>
<dbReference type="EMBL" id="JAOPHQ010000028">
    <property type="protein sequence ID" value="KAK0156133.1"/>
    <property type="molecule type" value="Genomic_DNA"/>
</dbReference>
<feature type="domain" description="Integrase zinc-binding" evidence="2">
    <location>
        <begin position="135"/>
        <end position="191"/>
    </location>
</feature>
<dbReference type="InterPro" id="IPR041588">
    <property type="entry name" value="Integrase_H2C2"/>
</dbReference>
<evidence type="ECO:0000313" key="3">
    <source>
        <dbReference type="EMBL" id="KAK0156133.1"/>
    </source>
</evidence>
<dbReference type="SUPFAM" id="SSF53098">
    <property type="entry name" value="Ribonuclease H-like"/>
    <property type="match status" value="1"/>
</dbReference>
<dbReference type="PANTHER" id="PTHR37984:SF15">
    <property type="entry name" value="INTEGRASE CATALYTIC DOMAIN-CONTAINING PROTEIN"/>
    <property type="match status" value="1"/>
</dbReference>
<organism evidence="3 4">
    <name type="scientific">Merluccius polli</name>
    <name type="common">Benguela hake</name>
    <name type="synonym">Merluccius cadenati</name>
    <dbReference type="NCBI Taxonomy" id="89951"/>
    <lineage>
        <taxon>Eukaryota</taxon>
        <taxon>Metazoa</taxon>
        <taxon>Chordata</taxon>
        <taxon>Craniata</taxon>
        <taxon>Vertebrata</taxon>
        <taxon>Euteleostomi</taxon>
        <taxon>Actinopterygii</taxon>
        <taxon>Neopterygii</taxon>
        <taxon>Teleostei</taxon>
        <taxon>Neoteleostei</taxon>
        <taxon>Acanthomorphata</taxon>
        <taxon>Zeiogadaria</taxon>
        <taxon>Gadariae</taxon>
        <taxon>Gadiformes</taxon>
        <taxon>Gadoidei</taxon>
        <taxon>Merlucciidae</taxon>
        <taxon>Merluccius</taxon>
    </lineage>
</organism>
<dbReference type="Proteomes" id="UP001174136">
    <property type="component" value="Unassembled WGS sequence"/>
</dbReference>
<sequence>MLMETLVQNKISVCRLEVPSVLRRCQQSWMSIMYTGGVSRLSGASPMSLQLPEEDPSIVPPHCQLANLQQQDAAVSRVLFYVQRHRRPNAHERVTESSCVLRLLRHWEKLKVRSGILYRVKSDRRMNRKIFQFVVPESLKQQVLHCVHDAAGHQGRSRTLSLASARFFWTGMEKDIVRHVKRCQRCILGKTPEPAAQAPLEIIRTSAPMELVWTAESSDKKTTCDGPAYSFTVTSLRLFPRNQSAKQVARCLWDKFFCIYGFPKRIHSDQGANFESRLIKDLLEMAVPYNTLSSHGQRRQREVLPPKCKSKWPQMLQMLTFCYNCTVRETTGFAPFYLMVPRLPVDVMFHHVLEDADVSHHEFVHHLRRDFSEAVQIAQQNALGEQARHAEIYNRRVRGLPLAVGDRVLLANRGERGEKKVADRWDSTPIDVVSVRSRINVYRIRDSVTGKEYLVAPLTPVETVILRPMLIDIPLLYCVTAERTSVWVLASAATIPQLRFAQRDRKAARSPIVVSRD</sequence>
<proteinExistence type="predicted"/>
<name>A0AA47NBS4_MERPO</name>
<dbReference type="InterPro" id="IPR036397">
    <property type="entry name" value="RNaseH_sf"/>
</dbReference>
<dbReference type="Gene3D" id="3.30.420.10">
    <property type="entry name" value="Ribonuclease H-like superfamily/Ribonuclease H"/>
    <property type="match status" value="1"/>
</dbReference>
<evidence type="ECO:0000313" key="4">
    <source>
        <dbReference type="Proteomes" id="UP001174136"/>
    </source>
</evidence>
<dbReference type="Gene3D" id="1.10.340.70">
    <property type="match status" value="1"/>
</dbReference>
<evidence type="ECO:0000259" key="2">
    <source>
        <dbReference type="Pfam" id="PF17921"/>
    </source>
</evidence>
<accession>A0AA47NBS4</accession>
<dbReference type="InterPro" id="IPR050951">
    <property type="entry name" value="Retrovirus_Pol_polyprotein"/>
</dbReference>
<reference evidence="3" key="1">
    <citation type="journal article" date="2023" name="Front. Mar. Sci.">
        <title>A new Merluccius polli reference genome to investigate the effects of global change in West African waters.</title>
        <authorList>
            <person name="Mateo J.L."/>
            <person name="Blanco-Fernandez C."/>
            <person name="Garcia-Vazquez E."/>
            <person name="Machado-Schiaffino G."/>
        </authorList>
    </citation>
    <scope>NUCLEOTIDE SEQUENCE</scope>
    <source>
        <strain evidence="3">C29</strain>
        <tissue evidence="3">Fin</tissue>
    </source>
</reference>
<protein>
    <recommendedName>
        <fullName evidence="1">Gypsy retrotransposon integrase-like protein 1</fullName>
    </recommendedName>
</protein>
<comment type="caution">
    <text evidence="3">The sequence shown here is derived from an EMBL/GenBank/DDBJ whole genome shotgun (WGS) entry which is preliminary data.</text>
</comment>
<dbReference type="PANTHER" id="PTHR37984">
    <property type="entry name" value="PROTEIN CBG26694"/>
    <property type="match status" value="1"/>
</dbReference>